<keyword evidence="4" id="KW-1133">Transmembrane helix</keyword>
<proteinExistence type="inferred from homology"/>
<dbReference type="AlphaFoldDB" id="F0IZX8"/>
<evidence type="ECO:0000256" key="5">
    <source>
        <dbReference type="ARBA" id="ARBA00023136"/>
    </source>
</evidence>
<comment type="subcellular location">
    <subcellularLocation>
        <location evidence="1">Membrane</location>
        <topology evidence="1">Multi-pass membrane protein</topology>
    </subcellularLocation>
</comment>
<name>F0IZX8_ACIMA</name>
<reference evidence="6 7" key="1">
    <citation type="submission" date="2010-12" db="EMBL/GenBank/DDBJ databases">
        <title>Whole genome sequence of Acidiphilium multivorum AIU301.</title>
        <authorList>
            <person name="Narita-Yamada S."/>
            <person name="Nakamura S."/>
            <person name="Ito N."/>
            <person name="Takarada H."/>
            <person name="Katano Y."/>
            <person name="Nakazawa H."/>
            <person name="Hosoyama A."/>
            <person name="Yamada R."/>
            <person name="Fujita N."/>
        </authorList>
    </citation>
    <scope>NUCLEOTIDE SEQUENCE [LARGE SCALE GENOMIC DNA]</scope>
    <source>
        <strain evidence="7">DSM 11245 / JCM 8867 / AIU301</strain>
    </source>
</reference>
<evidence type="ECO:0000313" key="7">
    <source>
        <dbReference type="Proteomes" id="UP000007100"/>
    </source>
</evidence>
<dbReference type="KEGG" id="amv:ACMV_19910"/>
<dbReference type="OrthoDB" id="2352272at2"/>
<dbReference type="RefSeq" id="WP_013640343.1">
    <property type="nucleotide sequence ID" value="NC_015186.1"/>
</dbReference>
<dbReference type="EMBL" id="AP012035">
    <property type="protein sequence ID" value="BAJ81338.1"/>
    <property type="molecule type" value="Genomic_DNA"/>
</dbReference>
<evidence type="ECO:0000256" key="4">
    <source>
        <dbReference type="ARBA" id="ARBA00022989"/>
    </source>
</evidence>
<keyword evidence="5" id="KW-0472">Membrane</keyword>
<protein>
    <submittedName>
        <fullName evidence="6">Uncharacterized protein</fullName>
    </submittedName>
</protein>
<dbReference type="InterPro" id="IPR050638">
    <property type="entry name" value="AA-Vitamin_Transporters"/>
</dbReference>
<dbReference type="SUPFAM" id="SSF103481">
    <property type="entry name" value="Multidrug resistance efflux transporter EmrE"/>
    <property type="match status" value="2"/>
</dbReference>
<evidence type="ECO:0000256" key="3">
    <source>
        <dbReference type="ARBA" id="ARBA00022692"/>
    </source>
</evidence>
<dbReference type="InterPro" id="IPR000620">
    <property type="entry name" value="EamA_dom"/>
</dbReference>
<dbReference type="GO" id="GO:0016020">
    <property type="term" value="C:membrane"/>
    <property type="evidence" value="ECO:0007669"/>
    <property type="project" value="UniProtKB-SubCell"/>
</dbReference>
<gene>
    <name evidence="6" type="ordered locus">ACMV_19910</name>
</gene>
<dbReference type="HOGENOM" id="CLU_033863_5_3_5"/>
<dbReference type="PANTHER" id="PTHR32322:SF2">
    <property type="entry name" value="EAMA DOMAIN-CONTAINING PROTEIN"/>
    <property type="match status" value="1"/>
</dbReference>
<evidence type="ECO:0000313" key="6">
    <source>
        <dbReference type="EMBL" id="BAJ81338.1"/>
    </source>
</evidence>
<dbReference type="Proteomes" id="UP000007100">
    <property type="component" value="Chromosome"/>
</dbReference>
<sequence length="307" mass="33180">MQVFLFLIVSIAWGLTWYAIHLQLGLTPDVVSVFWRFALAAAGTWLILLATRKVRRVRPRQHFWFSAMGLTLFSGNFLLFYSAEHDIPSGLVSVIFSMATVFNVLNQWLFHKIRPGWRVLVGGVLGIAGVGLLFADQVTAPGGTHYVRGVLLAMAGTCSFSLGNLASRRATADGTNLPNAIARGMSWGALILASVVFIGDYRYMPHVSAAYLGGLAYLVLIGSIVGFFAYLSLVARIGPSHAAYVTVISPIIALVLSSILESYAWTWRALLGVPFILAGNLVIFAPIPLAGIAKTPALETPDRVNST</sequence>
<evidence type="ECO:0000256" key="1">
    <source>
        <dbReference type="ARBA" id="ARBA00004141"/>
    </source>
</evidence>
<keyword evidence="7" id="KW-1185">Reference proteome</keyword>
<comment type="similarity">
    <text evidence="2">Belongs to the EamA transporter family.</text>
</comment>
<accession>F0IZX8</accession>
<dbReference type="InterPro" id="IPR037185">
    <property type="entry name" value="EmrE-like"/>
</dbReference>
<dbReference type="Pfam" id="PF00892">
    <property type="entry name" value="EamA"/>
    <property type="match status" value="2"/>
</dbReference>
<keyword evidence="3" id="KW-0812">Transmembrane</keyword>
<evidence type="ECO:0000256" key="2">
    <source>
        <dbReference type="ARBA" id="ARBA00007362"/>
    </source>
</evidence>
<organism evidence="6 7">
    <name type="scientific">Acidiphilium multivorum (strain DSM 11245 / JCM 8867 / NBRC 100883 / AIU 301)</name>
    <dbReference type="NCBI Taxonomy" id="926570"/>
    <lineage>
        <taxon>Bacteria</taxon>
        <taxon>Pseudomonadati</taxon>
        <taxon>Pseudomonadota</taxon>
        <taxon>Alphaproteobacteria</taxon>
        <taxon>Acetobacterales</taxon>
        <taxon>Acidocellaceae</taxon>
        <taxon>Acidiphilium</taxon>
    </lineage>
</organism>
<dbReference type="PANTHER" id="PTHR32322">
    <property type="entry name" value="INNER MEMBRANE TRANSPORTER"/>
    <property type="match status" value="1"/>
</dbReference>